<dbReference type="RefSeq" id="XP_015063987.1">
    <property type="nucleotide sequence ID" value="XM_015208501.2"/>
</dbReference>
<dbReference type="PANTHER" id="PTHR35736:SF1">
    <property type="entry name" value="EXPRESSED PROTEIN"/>
    <property type="match status" value="1"/>
</dbReference>
<evidence type="ECO:0000313" key="1">
    <source>
        <dbReference type="Proteomes" id="UP000694930"/>
    </source>
</evidence>
<dbReference type="Proteomes" id="UP000694930">
    <property type="component" value="Chromosome 2"/>
</dbReference>
<dbReference type="Pfam" id="PF25102">
    <property type="entry name" value="DUF7810"/>
    <property type="match status" value="1"/>
</dbReference>
<reference evidence="2" key="2">
    <citation type="submission" date="2025-08" db="UniProtKB">
        <authorList>
            <consortium name="RefSeq"/>
        </authorList>
    </citation>
    <scope>IDENTIFICATION</scope>
</reference>
<protein>
    <submittedName>
        <fullName evidence="2">Uncharacterized protein LOC107009210</fullName>
    </submittedName>
</protein>
<evidence type="ECO:0000313" key="2">
    <source>
        <dbReference type="RefSeq" id="XP_015063987.1"/>
    </source>
</evidence>
<accession>A0ABM1FZX8</accession>
<dbReference type="PANTHER" id="PTHR35736">
    <property type="entry name" value="EXPRESSED PROTEIN"/>
    <property type="match status" value="1"/>
</dbReference>
<gene>
    <name evidence="2" type="primary">LOC107009210</name>
</gene>
<organism evidence="1 2">
    <name type="scientific">Solanum pennellii</name>
    <name type="common">Tomato</name>
    <name type="synonym">Lycopersicon pennellii</name>
    <dbReference type="NCBI Taxonomy" id="28526"/>
    <lineage>
        <taxon>Eukaryota</taxon>
        <taxon>Viridiplantae</taxon>
        <taxon>Streptophyta</taxon>
        <taxon>Embryophyta</taxon>
        <taxon>Tracheophyta</taxon>
        <taxon>Spermatophyta</taxon>
        <taxon>Magnoliopsida</taxon>
        <taxon>eudicotyledons</taxon>
        <taxon>Gunneridae</taxon>
        <taxon>Pentapetalae</taxon>
        <taxon>asterids</taxon>
        <taxon>lamiids</taxon>
        <taxon>Solanales</taxon>
        <taxon>Solanaceae</taxon>
        <taxon>Solanoideae</taxon>
        <taxon>Solaneae</taxon>
        <taxon>Solanum</taxon>
        <taxon>Solanum subgen. Lycopersicon</taxon>
    </lineage>
</organism>
<keyword evidence="1" id="KW-1185">Reference proteome</keyword>
<name>A0ABM1FZX8_SOLPN</name>
<dbReference type="InterPro" id="IPR056712">
    <property type="entry name" value="DUF7810"/>
</dbReference>
<proteinExistence type="predicted"/>
<dbReference type="GeneID" id="107009210"/>
<sequence length="547" mass="61814">MRSQLGSRRRRLSPHRALIATAAFTVVGLLILTLRSIDPSTQLPITTSENVNAKPADTNLHSNHSDAQPLKTCATVEEMGEVFRSGFWEESYRVRKIIESHFAINGASRVRALPPEEFCRHGFVLGKASEAGFGNEMYKILTAGALSVMLNRSLIIGQSRGRFPFEDFISYSNLTFTLKEIKHLWRQNGCLTKYGRHLVIRIDDFQKPARTNVLCSNWRVWEQPIIWFQNTTDAVAAQFFLKNVHDDMRIAASNLFGKSDDLHHRPNVFGELMRLLIFPSENIQLAVNWALRSGADPDIALHMRMLMNRSIRAVQAAFSCIRKSVENLKLISKPRIILVSDNPSLVRDIAPDLNQFAEVLHFDFKHFKGNISGNSNIHTVDFRTKDWGTAPRWVAFVDFFLASRAKHAVISGAHRRVGTTFAQLVAALAAANNLEEERSSAGSNFTFLSSFQSNLLREGLKNQIGWGHVWNRFAGTLSCHNQSRQCARTPILPPAWWDGLWQSPIPRDVNRMEAYGIHLSGFGTFDDNQLHSFCSLRKKPVLTIPLI</sequence>
<reference evidence="1" key="1">
    <citation type="journal article" date="2014" name="Nat. Genet.">
        <title>The genome of the stress-tolerant wild tomato species Solanum pennellii.</title>
        <authorList>
            <person name="Bolger A."/>
            <person name="Scossa F."/>
            <person name="Bolger M.E."/>
            <person name="Lanz C."/>
            <person name="Maumus F."/>
            <person name="Tohge T."/>
            <person name="Quesneville H."/>
            <person name="Alseekh S."/>
            <person name="Sorensen I."/>
            <person name="Lichtenstein G."/>
            <person name="Fich E.A."/>
            <person name="Conte M."/>
            <person name="Keller H."/>
            <person name="Schneeberger K."/>
            <person name="Schwacke R."/>
            <person name="Ofner I."/>
            <person name="Vrebalov J."/>
            <person name="Xu Y."/>
            <person name="Osorio S."/>
            <person name="Aflitos S.A."/>
            <person name="Schijlen E."/>
            <person name="Jimenez-Gomez J.M."/>
            <person name="Ryngajllo M."/>
            <person name="Kimura S."/>
            <person name="Kumar R."/>
            <person name="Koenig D."/>
            <person name="Headland L.R."/>
            <person name="Maloof J.N."/>
            <person name="Sinha N."/>
            <person name="van Ham R.C."/>
            <person name="Lankhorst R.K."/>
            <person name="Mao L."/>
            <person name="Vogel A."/>
            <person name="Arsova B."/>
            <person name="Panstruga R."/>
            <person name="Fei Z."/>
            <person name="Rose J.K."/>
            <person name="Zamir D."/>
            <person name="Carrari F."/>
            <person name="Giovannoni J.J."/>
            <person name="Weigel D."/>
            <person name="Usadel B."/>
            <person name="Fernie A.R."/>
        </authorList>
    </citation>
    <scope>NUCLEOTIDE SEQUENCE [LARGE SCALE GENOMIC DNA]</scope>
    <source>
        <strain evidence="1">cv. LA0716</strain>
    </source>
</reference>